<sequence length="399" mass="42354">MTQLSVDTATTATSPAGFPTPSAVVPSHLHSTPSWDVADFPVPQGREEIWRFTPLKRLRGLLQAGPTGQRLTRETSLPAGVTASEVSTEEAKGLGGRPPMDRLAVMAVANAGGALHVDVPAEAELDEPVILKLTGGGADQVVHDHVVVTVGHHAKATVVLEHFGSATYDAYVSVVVGEGAQVNLVELQLWDDDAVHTGQTSVQVGRDASVTAVTATFGGDLVRLTQTTDYASVGGELHQYGVYFADAGQHLEHRLLVDHATPKSVSRVDYRGALQGKGAHTVWIGDVLIRKAAEGIDTYESDRNLVLTDGCRADAVPNLEIETGEIAGAGHAATTGRFDDEQLFYLQSRGIAEDEARKLVVFGFFTEIIHKIGVPEIEQRLIEAVTEELSVTVGAPANA</sequence>
<feature type="domain" description="SUF system FeS cluster assembly SufBD core" evidence="3">
    <location>
        <begin position="137"/>
        <end position="364"/>
    </location>
</feature>
<dbReference type="GO" id="GO:0016226">
    <property type="term" value="P:iron-sulfur cluster assembly"/>
    <property type="evidence" value="ECO:0007669"/>
    <property type="project" value="InterPro"/>
</dbReference>
<evidence type="ECO:0000256" key="1">
    <source>
        <dbReference type="ARBA" id="ARBA00043967"/>
    </source>
</evidence>
<evidence type="ECO:0000313" key="5">
    <source>
        <dbReference type="Proteomes" id="UP000199086"/>
    </source>
</evidence>
<accession>A0A1G6H0K7</accession>
<dbReference type="AlphaFoldDB" id="A0A1G6H0K7"/>
<dbReference type="PANTHER" id="PTHR43575">
    <property type="entry name" value="PROTEIN ABCI7, CHLOROPLASTIC"/>
    <property type="match status" value="1"/>
</dbReference>
<proteinExistence type="inferred from homology"/>
<dbReference type="SUPFAM" id="SSF101960">
    <property type="entry name" value="Stabilizer of iron transporter SufD"/>
    <property type="match status" value="1"/>
</dbReference>
<reference evidence="4 5" key="1">
    <citation type="submission" date="2016-06" db="EMBL/GenBank/DDBJ databases">
        <authorList>
            <person name="Olsen C.W."/>
            <person name="Carey S."/>
            <person name="Hinshaw L."/>
            <person name="Karasin A.I."/>
        </authorList>
    </citation>
    <scope>NUCLEOTIDE SEQUENCE [LARGE SCALE GENOMIC DNA]</scope>
    <source>
        <strain evidence="4 5">LZ-22</strain>
    </source>
</reference>
<dbReference type="Pfam" id="PF01458">
    <property type="entry name" value="SUFBD_core"/>
    <property type="match status" value="1"/>
</dbReference>
<comment type="similarity">
    <text evidence="1">Belongs to the iron-sulfur cluster assembly SufBD family.</text>
</comment>
<dbReference type="NCBIfam" id="TIGR01981">
    <property type="entry name" value="sufD"/>
    <property type="match status" value="1"/>
</dbReference>
<gene>
    <name evidence="4" type="ORF">GA0111570_1068</name>
</gene>
<dbReference type="Proteomes" id="UP000199086">
    <property type="component" value="Unassembled WGS sequence"/>
</dbReference>
<dbReference type="PANTHER" id="PTHR43575:SF1">
    <property type="entry name" value="PROTEIN ABCI7, CHLOROPLASTIC"/>
    <property type="match status" value="1"/>
</dbReference>
<name>A0A1G6H0K7_9ACTN</name>
<evidence type="ECO:0000259" key="3">
    <source>
        <dbReference type="Pfam" id="PF01458"/>
    </source>
</evidence>
<dbReference type="InterPro" id="IPR055346">
    <property type="entry name" value="Fe-S_cluster_assembly_SufBD"/>
</dbReference>
<dbReference type="STRING" id="1577474.GA0111570_1068"/>
<evidence type="ECO:0000313" key="4">
    <source>
        <dbReference type="EMBL" id="SDB87837.1"/>
    </source>
</evidence>
<dbReference type="InterPro" id="IPR000825">
    <property type="entry name" value="SUF_FeS_clus_asmbl_SufBD_core"/>
</dbReference>
<keyword evidence="5" id="KW-1185">Reference proteome</keyword>
<evidence type="ECO:0000256" key="2">
    <source>
        <dbReference type="SAM" id="MobiDB-lite"/>
    </source>
</evidence>
<dbReference type="InterPro" id="IPR011542">
    <property type="entry name" value="SUF_FeS_clus_asmbl_SufD"/>
</dbReference>
<protein>
    <submittedName>
        <fullName evidence="4">Iron-regulated ABC transporter permease protein SufD</fullName>
    </submittedName>
</protein>
<feature type="region of interest" description="Disordered" evidence="2">
    <location>
        <begin position="66"/>
        <end position="98"/>
    </location>
</feature>
<dbReference type="InterPro" id="IPR037284">
    <property type="entry name" value="SUF_FeS_clus_asmbl_SufBD_sf"/>
</dbReference>
<organism evidence="4 5">
    <name type="scientific">Raineyella antarctica</name>
    <dbReference type="NCBI Taxonomy" id="1577474"/>
    <lineage>
        <taxon>Bacteria</taxon>
        <taxon>Bacillati</taxon>
        <taxon>Actinomycetota</taxon>
        <taxon>Actinomycetes</taxon>
        <taxon>Propionibacteriales</taxon>
        <taxon>Propionibacteriaceae</taxon>
        <taxon>Raineyella</taxon>
    </lineage>
</organism>
<dbReference type="EMBL" id="FMYF01000006">
    <property type="protein sequence ID" value="SDB87837.1"/>
    <property type="molecule type" value="Genomic_DNA"/>
</dbReference>